<dbReference type="EMBL" id="VJMH01005542">
    <property type="protein sequence ID" value="KAF0694704.1"/>
    <property type="molecule type" value="Genomic_DNA"/>
</dbReference>
<gene>
    <name evidence="2" type="primary">Aste57867_14474</name>
    <name evidence="1" type="ORF">As57867_014420</name>
    <name evidence="2" type="ORF">ASTE57867_14474</name>
</gene>
<organism evidence="2 3">
    <name type="scientific">Aphanomyces stellatus</name>
    <dbReference type="NCBI Taxonomy" id="120398"/>
    <lineage>
        <taxon>Eukaryota</taxon>
        <taxon>Sar</taxon>
        <taxon>Stramenopiles</taxon>
        <taxon>Oomycota</taxon>
        <taxon>Saprolegniomycetes</taxon>
        <taxon>Saprolegniales</taxon>
        <taxon>Verrucalvaceae</taxon>
        <taxon>Aphanomyces</taxon>
    </lineage>
</organism>
<reference evidence="2 3" key="1">
    <citation type="submission" date="2019-03" db="EMBL/GenBank/DDBJ databases">
        <authorList>
            <person name="Gaulin E."/>
            <person name="Dumas B."/>
        </authorList>
    </citation>
    <scope>NUCLEOTIDE SEQUENCE [LARGE SCALE GENOMIC DNA]</scope>
    <source>
        <strain evidence="2">CBS 568.67</strain>
    </source>
</reference>
<accession>A0A485L0T6</accession>
<dbReference type="EMBL" id="CAADRA010005563">
    <property type="protein sequence ID" value="VFT91296.1"/>
    <property type="molecule type" value="Genomic_DNA"/>
</dbReference>
<proteinExistence type="predicted"/>
<sequence>MAFFAEAAKGERSGLEVSLVVLGQGAAFVVVADGGPESRQGATVEVIFLFACTTLLIVAGQGTAVQLNKIAQCATGFLRCRLVDAQSAAVKLNKVLRCKFATCLAGNFGV</sequence>
<evidence type="ECO:0000313" key="1">
    <source>
        <dbReference type="EMBL" id="KAF0694704.1"/>
    </source>
</evidence>
<dbReference type="Proteomes" id="UP000332933">
    <property type="component" value="Unassembled WGS sequence"/>
</dbReference>
<evidence type="ECO:0000313" key="3">
    <source>
        <dbReference type="Proteomes" id="UP000332933"/>
    </source>
</evidence>
<dbReference type="AlphaFoldDB" id="A0A485L0T6"/>
<protein>
    <submittedName>
        <fullName evidence="2">Aste57867_14474 protein</fullName>
    </submittedName>
</protein>
<keyword evidence="3" id="KW-1185">Reference proteome</keyword>
<reference evidence="1" key="2">
    <citation type="submission" date="2019-06" db="EMBL/GenBank/DDBJ databases">
        <title>Genomics analysis of Aphanomyces spp. identifies a new class of oomycete effector associated with host adaptation.</title>
        <authorList>
            <person name="Gaulin E."/>
        </authorList>
    </citation>
    <scope>NUCLEOTIDE SEQUENCE</scope>
    <source>
        <strain evidence="1">CBS 578.67</strain>
    </source>
</reference>
<evidence type="ECO:0000313" key="2">
    <source>
        <dbReference type="EMBL" id="VFT91296.1"/>
    </source>
</evidence>
<name>A0A485L0T6_9STRA</name>